<feature type="transmembrane region" description="Helical" evidence="7">
    <location>
        <begin position="20"/>
        <end position="41"/>
    </location>
</feature>
<evidence type="ECO:0000259" key="10">
    <source>
        <dbReference type="Pfam" id="PF21088"/>
    </source>
</evidence>
<evidence type="ECO:0000259" key="8">
    <source>
        <dbReference type="Pfam" id="PF00924"/>
    </source>
</evidence>
<comment type="similarity">
    <text evidence="2">Belongs to the MscS (TC 1.A.23) family.</text>
</comment>
<dbReference type="SUPFAM" id="SSF82861">
    <property type="entry name" value="Mechanosensitive channel protein MscS (YggB), transmembrane region"/>
    <property type="match status" value="1"/>
</dbReference>
<dbReference type="InterPro" id="IPR049142">
    <property type="entry name" value="MS_channel_1st"/>
</dbReference>
<comment type="subcellular location">
    <subcellularLocation>
        <location evidence="1">Cell membrane</location>
        <topology evidence="1">Multi-pass membrane protein</topology>
    </subcellularLocation>
</comment>
<feature type="transmembrane region" description="Helical" evidence="7">
    <location>
        <begin position="62"/>
        <end position="86"/>
    </location>
</feature>
<evidence type="ECO:0000313" key="11">
    <source>
        <dbReference type="EMBL" id="HIX19615.1"/>
    </source>
</evidence>
<sequence length="285" mass="31269">MDEILNSLDELRTHPMTHAVLIALIFLCIGIVVSKIIGRILDSIIRAKRIPKRVGILLRKTLIFIVWLIVVTQALHMMGINLVSILGAAGVAGVAIGFASQTALSNIISGVFLLTERTIKVGDYVRVNDQEGTVTEIKLLSITLRKADNSLVRVPCEMLIKTPIVNITSSPLRRCDLDLGVDYASDLMQVRRVILDVFREQQLIANDPVPAIQFSSFADSSINLHIGAWCKTEDYHAARYALANALLVAFRREGINIPFPVRTLLMQEAASPAPKPQDEAAKGVA</sequence>
<evidence type="ECO:0000256" key="3">
    <source>
        <dbReference type="ARBA" id="ARBA00022475"/>
    </source>
</evidence>
<feature type="domain" description="Mechanosensitive ion channel MscS" evidence="8">
    <location>
        <begin position="103"/>
        <end position="168"/>
    </location>
</feature>
<evidence type="ECO:0000259" key="9">
    <source>
        <dbReference type="Pfam" id="PF21082"/>
    </source>
</evidence>
<dbReference type="PANTHER" id="PTHR30221:SF1">
    <property type="entry name" value="SMALL-CONDUCTANCE MECHANOSENSITIVE CHANNEL"/>
    <property type="match status" value="1"/>
</dbReference>
<dbReference type="InterPro" id="IPR011066">
    <property type="entry name" value="MscS_channel_C_sf"/>
</dbReference>
<dbReference type="EMBL" id="DXFQ01000054">
    <property type="protein sequence ID" value="HIX19615.1"/>
    <property type="molecule type" value="Genomic_DNA"/>
</dbReference>
<dbReference type="GO" id="GO:0008381">
    <property type="term" value="F:mechanosensitive monoatomic ion channel activity"/>
    <property type="evidence" value="ECO:0007669"/>
    <property type="project" value="InterPro"/>
</dbReference>
<keyword evidence="6 7" id="KW-0472">Membrane</keyword>
<dbReference type="Pfam" id="PF21088">
    <property type="entry name" value="MS_channel_1st"/>
    <property type="match status" value="1"/>
</dbReference>
<gene>
    <name evidence="11" type="ORF">H9862_03305</name>
</gene>
<feature type="domain" description="Mechanosensitive ion channel transmembrane helices 2/3" evidence="10">
    <location>
        <begin position="61"/>
        <end position="101"/>
    </location>
</feature>
<dbReference type="InterPro" id="IPR006685">
    <property type="entry name" value="MscS_channel_2nd"/>
</dbReference>
<dbReference type="Gene3D" id="2.30.30.60">
    <property type="match status" value="1"/>
</dbReference>
<feature type="transmembrane region" description="Helical" evidence="7">
    <location>
        <begin position="92"/>
        <end position="114"/>
    </location>
</feature>
<keyword evidence="4 7" id="KW-0812">Transmembrane</keyword>
<evidence type="ECO:0000256" key="2">
    <source>
        <dbReference type="ARBA" id="ARBA00008017"/>
    </source>
</evidence>
<keyword evidence="5 7" id="KW-1133">Transmembrane helix</keyword>
<keyword evidence="3" id="KW-1003">Cell membrane</keyword>
<evidence type="ECO:0000256" key="6">
    <source>
        <dbReference type="ARBA" id="ARBA00023136"/>
    </source>
</evidence>
<protein>
    <submittedName>
        <fullName evidence="11">Mechanosensitive ion channel family protein</fullName>
    </submittedName>
</protein>
<reference evidence="11" key="2">
    <citation type="submission" date="2021-04" db="EMBL/GenBank/DDBJ databases">
        <authorList>
            <person name="Gilroy R."/>
        </authorList>
    </citation>
    <scope>NUCLEOTIDE SEQUENCE</scope>
    <source>
        <strain evidence="11">14975</strain>
    </source>
</reference>
<dbReference type="GO" id="GO:0005886">
    <property type="term" value="C:plasma membrane"/>
    <property type="evidence" value="ECO:0007669"/>
    <property type="project" value="UniProtKB-SubCell"/>
</dbReference>
<dbReference type="Proteomes" id="UP000823964">
    <property type="component" value="Unassembled WGS sequence"/>
</dbReference>
<evidence type="ECO:0000313" key="12">
    <source>
        <dbReference type="Proteomes" id="UP000823964"/>
    </source>
</evidence>
<evidence type="ECO:0000256" key="4">
    <source>
        <dbReference type="ARBA" id="ARBA00022692"/>
    </source>
</evidence>
<dbReference type="SUPFAM" id="SSF50182">
    <property type="entry name" value="Sm-like ribonucleoproteins"/>
    <property type="match status" value="1"/>
</dbReference>
<feature type="domain" description="Mechanosensitive ion channel MscS C-terminal" evidence="9">
    <location>
        <begin position="177"/>
        <end position="257"/>
    </location>
</feature>
<proteinExistence type="inferred from homology"/>
<organism evidence="11 12">
    <name type="scientific">Candidatus Akkermansia intestinigallinarum</name>
    <dbReference type="NCBI Taxonomy" id="2838431"/>
    <lineage>
        <taxon>Bacteria</taxon>
        <taxon>Pseudomonadati</taxon>
        <taxon>Verrucomicrobiota</taxon>
        <taxon>Verrucomicrobiia</taxon>
        <taxon>Verrucomicrobiales</taxon>
        <taxon>Akkermansiaceae</taxon>
        <taxon>Akkermansia</taxon>
    </lineage>
</organism>
<dbReference type="InterPro" id="IPR010920">
    <property type="entry name" value="LSM_dom_sf"/>
</dbReference>
<reference evidence="11" key="1">
    <citation type="journal article" date="2021" name="PeerJ">
        <title>Extensive microbial diversity within the chicken gut microbiome revealed by metagenomics and culture.</title>
        <authorList>
            <person name="Gilroy R."/>
            <person name="Ravi A."/>
            <person name="Getino M."/>
            <person name="Pursley I."/>
            <person name="Horton D.L."/>
            <person name="Alikhan N.F."/>
            <person name="Baker D."/>
            <person name="Gharbi K."/>
            <person name="Hall N."/>
            <person name="Watson M."/>
            <person name="Adriaenssens E.M."/>
            <person name="Foster-Nyarko E."/>
            <person name="Jarju S."/>
            <person name="Secka A."/>
            <person name="Antonio M."/>
            <person name="Oren A."/>
            <person name="Chaudhuri R.R."/>
            <person name="La Ragione R."/>
            <person name="Hildebrand F."/>
            <person name="Pallen M.J."/>
        </authorList>
    </citation>
    <scope>NUCLEOTIDE SEQUENCE</scope>
    <source>
        <strain evidence="11">14975</strain>
    </source>
</reference>
<dbReference type="PANTHER" id="PTHR30221">
    <property type="entry name" value="SMALL-CONDUCTANCE MECHANOSENSITIVE CHANNEL"/>
    <property type="match status" value="1"/>
</dbReference>
<evidence type="ECO:0000256" key="1">
    <source>
        <dbReference type="ARBA" id="ARBA00004651"/>
    </source>
</evidence>
<dbReference type="InterPro" id="IPR045275">
    <property type="entry name" value="MscS_archaea/bacteria_type"/>
</dbReference>
<evidence type="ECO:0000256" key="5">
    <source>
        <dbReference type="ARBA" id="ARBA00022989"/>
    </source>
</evidence>
<evidence type="ECO:0000256" key="7">
    <source>
        <dbReference type="SAM" id="Phobius"/>
    </source>
</evidence>
<dbReference type="InterPro" id="IPR011014">
    <property type="entry name" value="MscS_channel_TM-2"/>
</dbReference>
<dbReference type="AlphaFoldDB" id="A0A9D1VBA4"/>
<dbReference type="Pfam" id="PF21082">
    <property type="entry name" value="MS_channel_3rd"/>
    <property type="match status" value="1"/>
</dbReference>
<dbReference type="Gene3D" id="3.30.70.100">
    <property type="match status" value="1"/>
</dbReference>
<dbReference type="Gene3D" id="1.10.287.1260">
    <property type="match status" value="1"/>
</dbReference>
<dbReference type="InterPro" id="IPR023408">
    <property type="entry name" value="MscS_beta-dom_sf"/>
</dbReference>
<dbReference type="InterPro" id="IPR049278">
    <property type="entry name" value="MS_channel_C"/>
</dbReference>
<comment type="caution">
    <text evidence="11">The sequence shown here is derived from an EMBL/GenBank/DDBJ whole genome shotgun (WGS) entry which is preliminary data.</text>
</comment>
<accession>A0A9D1VBA4</accession>
<dbReference type="Pfam" id="PF00924">
    <property type="entry name" value="MS_channel_2nd"/>
    <property type="match status" value="1"/>
</dbReference>
<dbReference type="SUPFAM" id="SSF82689">
    <property type="entry name" value="Mechanosensitive channel protein MscS (YggB), C-terminal domain"/>
    <property type="match status" value="1"/>
</dbReference>
<name>A0A9D1VBA4_9BACT</name>